<dbReference type="SUPFAM" id="SSF46689">
    <property type="entry name" value="Homeodomain-like"/>
    <property type="match status" value="2"/>
</dbReference>
<keyword evidence="3" id="KW-1185">Reference proteome</keyword>
<dbReference type="PANTHER" id="PTHR30347">
    <property type="entry name" value="POTASSIUM CHANNEL RELATED"/>
    <property type="match status" value="1"/>
</dbReference>
<proteinExistence type="predicted"/>
<dbReference type="NCBIfam" id="NF033545">
    <property type="entry name" value="transpos_IS630"/>
    <property type="match status" value="1"/>
</dbReference>
<feature type="domain" description="Tc1-like transposase DDE" evidence="1">
    <location>
        <begin position="250"/>
        <end position="394"/>
    </location>
</feature>
<protein>
    <submittedName>
        <fullName evidence="2">IS630 family transposase</fullName>
    </submittedName>
</protein>
<dbReference type="PANTHER" id="PTHR30347:SF1">
    <property type="entry name" value="MECHANOSENSITIVE CHANNEL MSCK"/>
    <property type="match status" value="1"/>
</dbReference>
<dbReference type="InterPro" id="IPR012337">
    <property type="entry name" value="RNaseH-like_sf"/>
</dbReference>
<dbReference type="InterPro" id="IPR038717">
    <property type="entry name" value="Tc1-like_DDE_dom"/>
</dbReference>
<sequence>MATAEFELSESERDQLVVWSRESSRQGTRARIVLACAEPGVVFARLARELGVSVVTVSNIRTRFATNRLDGLCERHRSGRPRAELTLSEPERDQLSRWARRAKSSQALALRCRIILACAEGLENTQVAARLGVREQTVAKWRKRFIANRVEGLVDEPRPGRPPSVLLEHVEDVITATLEEAPDDATHWSRAAMAKRTGLSKSTIGRIWSKFDLKPHIQDGFKLSTDPQFVDKIVDVVGLYHNPPEKAVVHCVDEKSQTQALDRSQPVLPMMPGMPERRTHDYLRHGVTSLFAAFDIATGEVISSLHRRHRAAEFKKFLVRIDKNVSDDLDIHIVCDNYATHKTEVINAWLAKHPRFHVHFTPTGSSWVNQVERFFGLLTDKLHRRGVHTSVEALEADIRQWIETWNEDPRPFAWTKTADEILYSLQKYLTRISDAGH</sequence>
<reference evidence="2 3" key="1">
    <citation type="journal article" date="2019" name="Int. J. Syst. Evol. Microbiol.">
        <title>The Global Catalogue of Microorganisms (GCM) 10K type strain sequencing project: providing services to taxonomists for standard genome sequencing and annotation.</title>
        <authorList>
            <consortium name="The Broad Institute Genomics Platform"/>
            <consortium name="The Broad Institute Genome Sequencing Center for Infectious Disease"/>
            <person name="Wu L."/>
            <person name="Ma J."/>
        </authorList>
    </citation>
    <scope>NUCLEOTIDE SEQUENCE [LARGE SCALE GENOMIC DNA]</scope>
    <source>
        <strain evidence="2 3">JCM 13319</strain>
    </source>
</reference>
<dbReference type="Pfam" id="PF13551">
    <property type="entry name" value="HTH_29"/>
    <property type="match status" value="1"/>
</dbReference>
<evidence type="ECO:0000313" key="3">
    <source>
        <dbReference type="Proteomes" id="UP001501791"/>
    </source>
</evidence>
<dbReference type="Proteomes" id="UP001501791">
    <property type="component" value="Unassembled WGS sequence"/>
</dbReference>
<organism evidence="2 3">
    <name type="scientific">Brevibacterium picturae</name>
    <dbReference type="NCBI Taxonomy" id="260553"/>
    <lineage>
        <taxon>Bacteria</taxon>
        <taxon>Bacillati</taxon>
        <taxon>Actinomycetota</taxon>
        <taxon>Actinomycetes</taxon>
        <taxon>Micrococcales</taxon>
        <taxon>Brevibacteriaceae</taxon>
        <taxon>Brevibacterium</taxon>
    </lineage>
</organism>
<dbReference type="InterPro" id="IPR052702">
    <property type="entry name" value="MscS-like_channel"/>
</dbReference>
<evidence type="ECO:0000313" key="2">
    <source>
        <dbReference type="EMBL" id="GAA1551846.1"/>
    </source>
</evidence>
<dbReference type="Pfam" id="PF13358">
    <property type="entry name" value="DDE_3"/>
    <property type="match status" value="1"/>
</dbReference>
<dbReference type="InterPro" id="IPR047655">
    <property type="entry name" value="Transpos_IS630-like"/>
</dbReference>
<dbReference type="Gene3D" id="3.30.420.10">
    <property type="entry name" value="Ribonuclease H-like superfamily/Ribonuclease H"/>
    <property type="match status" value="1"/>
</dbReference>
<dbReference type="SUPFAM" id="SSF53098">
    <property type="entry name" value="Ribonuclease H-like"/>
    <property type="match status" value="1"/>
</dbReference>
<comment type="caution">
    <text evidence="2">The sequence shown here is derived from an EMBL/GenBank/DDBJ whole genome shotgun (WGS) entry which is preliminary data.</text>
</comment>
<dbReference type="InterPro" id="IPR036397">
    <property type="entry name" value="RNaseH_sf"/>
</dbReference>
<dbReference type="InterPro" id="IPR009057">
    <property type="entry name" value="Homeodomain-like_sf"/>
</dbReference>
<dbReference type="Pfam" id="PF13565">
    <property type="entry name" value="HTH_32"/>
    <property type="match status" value="1"/>
</dbReference>
<dbReference type="EMBL" id="BAAALY010000013">
    <property type="protein sequence ID" value="GAA1551846.1"/>
    <property type="molecule type" value="Genomic_DNA"/>
</dbReference>
<evidence type="ECO:0000259" key="1">
    <source>
        <dbReference type="Pfam" id="PF13358"/>
    </source>
</evidence>
<name>A0ABN2C2Z1_9MICO</name>
<gene>
    <name evidence="2" type="ORF">GCM10009691_27970</name>
</gene>
<accession>A0ABN2C2Z1</accession>